<evidence type="ECO:0000313" key="3">
    <source>
        <dbReference type="Proteomes" id="UP000061348"/>
    </source>
</evidence>
<dbReference type="PATRIC" id="fig|294.194.peg.4406"/>
<comment type="caution">
    <text evidence="2">The sequence shown here is derived from an EMBL/GenBank/DDBJ whole genome shotgun (WGS) entry which is preliminary data.</text>
</comment>
<organism evidence="2 3">
    <name type="scientific">Pseudomonas fluorescens</name>
    <dbReference type="NCBI Taxonomy" id="294"/>
    <lineage>
        <taxon>Bacteria</taxon>
        <taxon>Pseudomonadati</taxon>
        <taxon>Pseudomonadota</taxon>
        <taxon>Gammaproteobacteria</taxon>
        <taxon>Pseudomonadales</taxon>
        <taxon>Pseudomonadaceae</taxon>
        <taxon>Pseudomonas</taxon>
    </lineage>
</organism>
<protein>
    <submittedName>
        <fullName evidence="2">Uncharacterized protein</fullName>
    </submittedName>
</protein>
<dbReference type="Proteomes" id="UP000061348">
    <property type="component" value="Unassembled WGS sequence"/>
</dbReference>
<gene>
    <name evidence="2" type="ORF">PFLmoz3_03973</name>
</gene>
<name>A0A109LF51_PSEFL</name>
<dbReference type="EMBL" id="LCYA01000093">
    <property type="protein sequence ID" value="KWV86540.1"/>
    <property type="molecule type" value="Genomic_DNA"/>
</dbReference>
<reference evidence="2 3" key="1">
    <citation type="submission" date="2015-05" db="EMBL/GenBank/DDBJ databases">
        <title>A genomic and transcriptomic approach to investigate the blue pigment phenotype in Pseudomonas fluorescens.</title>
        <authorList>
            <person name="Andreani N.A."/>
            <person name="Cardazzo B."/>
        </authorList>
    </citation>
    <scope>NUCLEOTIDE SEQUENCE [LARGE SCALE GENOMIC DNA]</scope>
    <source>
        <strain evidence="2 3">Ps_22</strain>
    </source>
</reference>
<dbReference type="AntiFam" id="ANF00080">
    <property type="entry name" value="Shadow ORF (opposite dnaE)"/>
</dbReference>
<feature type="region of interest" description="Disordered" evidence="1">
    <location>
        <begin position="376"/>
        <end position="397"/>
    </location>
</feature>
<proteinExistence type="predicted"/>
<dbReference type="AlphaFoldDB" id="A0A109LF51"/>
<evidence type="ECO:0000256" key="1">
    <source>
        <dbReference type="SAM" id="MobiDB-lite"/>
    </source>
</evidence>
<evidence type="ECO:0000313" key="2">
    <source>
        <dbReference type="EMBL" id="KWV86540.1"/>
    </source>
</evidence>
<accession>A0A109LF51</accession>
<sequence>MGLRETIAAKALDLLENLRGKGFGVAILQHAGAQALLMRLQAAVAFPGGHGAAQLVGLARAVVGGDHRDLHHLFLEQRDAQGALQHGLQLRRRIGGGLFIVPPPQVRMHHAALDRPGAHNGDLDHQVIKRLRLEPGQHRHLRPRLDLEHTDGVGLADHGVGGRVFLGNRGQAQVPVAMSAQQIEAAADRAEHAQGKDVHLEQTDGVEVVFVPLDNGALGHGRIFHRHQGVQRVFADHKAARVLGQVPRKTDQLLGQRQDTPQQWAVRVEAAFTQALQRRRLIAPAPAAIGQGVDLVRRQPEGLGHITYRARGVVTADHRRQGCTGAAIALEHVLQHLFAALVLKVHVDVRRLVALFGQEALEQQVGQARVDFGDAQGKTHRRVSRRTTALAQDRTAAGETHDVMHRKEIAFVTQLADQLQFTMDLLQGLVVDAFGPALGDAFFGEGAQPGLGVMPRGYQLAWIVITQLAEVEGAAPREGEGFIQQGLGVQRRQRVEAAQVAFAIGVQARASFGHRHVVTDGGHGVLQGTAASRMHMHIAAGHGRDLQAVGQLQALLQMARIVLPTVQVHRQPQALVEGAAQPVEAGLGVAVLRHPQRQQAGQRLLEIFL</sequence>